<gene>
    <name evidence="2" type="ORF">F2Q69_00014153</name>
</gene>
<feature type="region of interest" description="Disordered" evidence="1">
    <location>
        <begin position="101"/>
        <end position="123"/>
    </location>
</feature>
<feature type="compositionally biased region" description="Polar residues" evidence="1">
    <location>
        <begin position="111"/>
        <end position="123"/>
    </location>
</feature>
<comment type="caution">
    <text evidence="2">The sequence shown here is derived from an EMBL/GenBank/DDBJ whole genome shotgun (WGS) entry which is preliminary data.</text>
</comment>
<evidence type="ECO:0000313" key="3">
    <source>
        <dbReference type="Proteomes" id="UP000712600"/>
    </source>
</evidence>
<sequence>MPQPKHFEHPVKKLRSRFACSGNHTCHRYKLPDFCSDFFGSVREGAPPLFSYSRSYVFWVYSVVIIGGDFRKKLKSLQFGPPTLFFLLTNRFLKLAPPWTSHRVGDPPSKPSWSCRNTSPPQP</sequence>
<protein>
    <submittedName>
        <fullName evidence="2">Uncharacterized protein</fullName>
    </submittedName>
</protein>
<proteinExistence type="predicted"/>
<accession>A0A8S9R5M3</accession>
<organism evidence="2 3">
    <name type="scientific">Brassica cretica</name>
    <name type="common">Mustard</name>
    <dbReference type="NCBI Taxonomy" id="69181"/>
    <lineage>
        <taxon>Eukaryota</taxon>
        <taxon>Viridiplantae</taxon>
        <taxon>Streptophyta</taxon>
        <taxon>Embryophyta</taxon>
        <taxon>Tracheophyta</taxon>
        <taxon>Spermatophyta</taxon>
        <taxon>Magnoliopsida</taxon>
        <taxon>eudicotyledons</taxon>
        <taxon>Gunneridae</taxon>
        <taxon>Pentapetalae</taxon>
        <taxon>rosids</taxon>
        <taxon>malvids</taxon>
        <taxon>Brassicales</taxon>
        <taxon>Brassicaceae</taxon>
        <taxon>Brassiceae</taxon>
        <taxon>Brassica</taxon>
    </lineage>
</organism>
<reference evidence="2" key="1">
    <citation type="submission" date="2019-12" db="EMBL/GenBank/DDBJ databases">
        <title>Genome sequencing and annotation of Brassica cretica.</title>
        <authorList>
            <person name="Studholme D.J."/>
            <person name="Sarris P."/>
        </authorList>
    </citation>
    <scope>NUCLEOTIDE SEQUENCE</scope>
    <source>
        <strain evidence="2">PFS-109/04</strain>
        <tissue evidence="2">Leaf</tissue>
    </source>
</reference>
<dbReference type="EMBL" id="QGKX02000996">
    <property type="protein sequence ID" value="KAF3559438.1"/>
    <property type="molecule type" value="Genomic_DNA"/>
</dbReference>
<name>A0A8S9R5M3_BRACR</name>
<dbReference type="Proteomes" id="UP000712600">
    <property type="component" value="Unassembled WGS sequence"/>
</dbReference>
<evidence type="ECO:0000256" key="1">
    <source>
        <dbReference type="SAM" id="MobiDB-lite"/>
    </source>
</evidence>
<evidence type="ECO:0000313" key="2">
    <source>
        <dbReference type="EMBL" id="KAF3559438.1"/>
    </source>
</evidence>
<dbReference type="AlphaFoldDB" id="A0A8S9R5M3"/>